<name>A0A2P8F6M7_9RHOB</name>
<sequence>MMLAIFAICLGIFLVEKVVGWPDWLTLDNTPKGRIN</sequence>
<gene>
    <name evidence="1" type="ORF">CLV88_11827</name>
</gene>
<keyword evidence="2" id="KW-1185">Reference proteome</keyword>
<evidence type="ECO:0000313" key="1">
    <source>
        <dbReference type="EMBL" id="PSL17352.1"/>
    </source>
</evidence>
<protein>
    <submittedName>
        <fullName evidence="1">Uncharacterized protein</fullName>
    </submittedName>
</protein>
<reference evidence="1 2" key="1">
    <citation type="submission" date="2018-03" db="EMBL/GenBank/DDBJ databases">
        <title>Genomic Encyclopedia of Archaeal and Bacterial Type Strains, Phase II (KMG-II): from individual species to whole genera.</title>
        <authorList>
            <person name="Goeker M."/>
        </authorList>
    </citation>
    <scope>NUCLEOTIDE SEQUENCE [LARGE SCALE GENOMIC DNA]</scope>
    <source>
        <strain evidence="1 2">DSM 100673</strain>
    </source>
</reference>
<dbReference type="Proteomes" id="UP000240418">
    <property type="component" value="Unassembled WGS sequence"/>
</dbReference>
<organism evidence="1 2">
    <name type="scientific">Shimia abyssi</name>
    <dbReference type="NCBI Taxonomy" id="1662395"/>
    <lineage>
        <taxon>Bacteria</taxon>
        <taxon>Pseudomonadati</taxon>
        <taxon>Pseudomonadota</taxon>
        <taxon>Alphaproteobacteria</taxon>
        <taxon>Rhodobacterales</taxon>
        <taxon>Roseobacteraceae</taxon>
    </lineage>
</organism>
<dbReference type="AlphaFoldDB" id="A0A2P8F6M7"/>
<proteinExistence type="predicted"/>
<evidence type="ECO:0000313" key="2">
    <source>
        <dbReference type="Proteomes" id="UP000240418"/>
    </source>
</evidence>
<accession>A0A2P8F6M7</accession>
<dbReference type="EMBL" id="PYGJ01000018">
    <property type="protein sequence ID" value="PSL17352.1"/>
    <property type="molecule type" value="Genomic_DNA"/>
</dbReference>
<comment type="caution">
    <text evidence="1">The sequence shown here is derived from an EMBL/GenBank/DDBJ whole genome shotgun (WGS) entry which is preliminary data.</text>
</comment>